<reference evidence="3 4" key="1">
    <citation type="submission" date="2016-10" db="EMBL/GenBank/DDBJ databases">
        <authorList>
            <person name="de Groot N.N."/>
        </authorList>
    </citation>
    <scope>NUCLEOTIDE SEQUENCE [LARGE SCALE GENOMIC DNA]</scope>
    <source>
        <strain evidence="3 4">CGMCC 1.6762</strain>
    </source>
</reference>
<sequence length="104" mass="11163">MAFLGILFGVLIVAVMIGQFLLYRKSDPPTPVLIYNGLLGVLLSWLIFTSLPTNYDGQQLISLVWGLIALIGLAIRFAGAKYVMIGKVLLTIAAVGGLIQLIMG</sequence>
<keyword evidence="1" id="KW-1133">Transmembrane helix</keyword>
<keyword evidence="5" id="KW-1185">Reference proteome</keyword>
<dbReference type="STRING" id="426756.SAMN04488126_10576"/>
<proteinExistence type="predicted"/>
<feature type="transmembrane region" description="Helical" evidence="1">
    <location>
        <begin position="60"/>
        <end position="78"/>
    </location>
</feature>
<gene>
    <name evidence="2" type="ORF">EJA12_07210</name>
    <name evidence="3" type="ORF">SAMN04488126_10576</name>
</gene>
<name>A0A1G7B6G6_9BACL</name>
<feature type="transmembrane region" description="Helical" evidence="1">
    <location>
        <begin position="6"/>
        <end position="23"/>
    </location>
</feature>
<dbReference type="OrthoDB" id="2656984at2"/>
<dbReference type="EMBL" id="FNAR01000005">
    <property type="protein sequence ID" value="SDE22562.1"/>
    <property type="molecule type" value="Genomic_DNA"/>
</dbReference>
<organism evidence="3 4">
    <name type="scientific">Bhargavaea beijingensis</name>
    <dbReference type="NCBI Taxonomy" id="426756"/>
    <lineage>
        <taxon>Bacteria</taxon>
        <taxon>Bacillati</taxon>
        <taxon>Bacillota</taxon>
        <taxon>Bacilli</taxon>
        <taxon>Bacillales</taxon>
        <taxon>Caryophanaceae</taxon>
        <taxon>Bhargavaea</taxon>
    </lineage>
</organism>
<accession>A0A1G7B6G6</accession>
<dbReference type="EMBL" id="RWGW01000010">
    <property type="protein sequence ID" value="RSK32609.1"/>
    <property type="molecule type" value="Genomic_DNA"/>
</dbReference>
<feature type="transmembrane region" description="Helical" evidence="1">
    <location>
        <begin position="30"/>
        <end position="48"/>
    </location>
</feature>
<evidence type="ECO:0000313" key="3">
    <source>
        <dbReference type="EMBL" id="SDE22562.1"/>
    </source>
</evidence>
<keyword evidence="1" id="KW-0472">Membrane</keyword>
<keyword evidence="1" id="KW-0812">Transmembrane</keyword>
<dbReference type="RefSeq" id="WP_092095606.1">
    <property type="nucleotide sequence ID" value="NZ_FNAR01000005.1"/>
</dbReference>
<dbReference type="Proteomes" id="UP000198823">
    <property type="component" value="Unassembled WGS sequence"/>
</dbReference>
<reference evidence="2 5" key="2">
    <citation type="submission" date="2018-12" db="EMBL/GenBank/DDBJ databases">
        <title>Comparitive functional genomics of dry heat resistant strains isolated from the viking spacecraft.</title>
        <authorList>
            <person name="Seuylemezian A."/>
            <person name="Vaishampayan P."/>
        </authorList>
    </citation>
    <scope>NUCLEOTIDE SEQUENCE [LARGE SCALE GENOMIC DNA]</scope>
    <source>
        <strain evidence="2 5">M6-11</strain>
    </source>
</reference>
<protein>
    <submittedName>
        <fullName evidence="3">Uncharacterized protein</fullName>
    </submittedName>
</protein>
<evidence type="ECO:0000313" key="4">
    <source>
        <dbReference type="Proteomes" id="UP000198823"/>
    </source>
</evidence>
<feature type="transmembrane region" description="Helical" evidence="1">
    <location>
        <begin position="85"/>
        <end position="103"/>
    </location>
</feature>
<dbReference type="Proteomes" id="UP000272481">
    <property type="component" value="Unassembled WGS sequence"/>
</dbReference>
<evidence type="ECO:0000313" key="5">
    <source>
        <dbReference type="Proteomes" id="UP000272481"/>
    </source>
</evidence>
<evidence type="ECO:0000256" key="1">
    <source>
        <dbReference type="SAM" id="Phobius"/>
    </source>
</evidence>
<evidence type="ECO:0000313" key="2">
    <source>
        <dbReference type="EMBL" id="RSK32609.1"/>
    </source>
</evidence>
<dbReference type="AlphaFoldDB" id="A0A1G7B6G6"/>